<feature type="region of interest" description="Disordered" evidence="6">
    <location>
        <begin position="1"/>
        <end position="26"/>
    </location>
</feature>
<feature type="transmembrane region" description="Helical" evidence="7">
    <location>
        <begin position="415"/>
        <end position="433"/>
    </location>
</feature>
<evidence type="ECO:0000256" key="5">
    <source>
        <dbReference type="ARBA" id="ARBA00023136"/>
    </source>
</evidence>
<organism evidence="8 9">
    <name type="scientific">Penicillium olsonii</name>
    <dbReference type="NCBI Taxonomy" id="99116"/>
    <lineage>
        <taxon>Eukaryota</taxon>
        <taxon>Fungi</taxon>
        <taxon>Dikarya</taxon>
        <taxon>Ascomycota</taxon>
        <taxon>Pezizomycotina</taxon>
        <taxon>Eurotiomycetes</taxon>
        <taxon>Eurotiomycetidae</taxon>
        <taxon>Eurotiales</taxon>
        <taxon>Aspergillaceae</taxon>
        <taxon>Penicillium</taxon>
    </lineage>
</organism>
<reference evidence="8" key="1">
    <citation type="submission" date="2021-07" db="EMBL/GenBank/DDBJ databases">
        <authorList>
            <person name="Branca A.L. A."/>
        </authorList>
    </citation>
    <scope>NUCLEOTIDE SEQUENCE</scope>
</reference>
<dbReference type="OrthoDB" id="4139357at2759"/>
<feature type="transmembrane region" description="Helical" evidence="7">
    <location>
        <begin position="380"/>
        <end position="403"/>
    </location>
</feature>
<keyword evidence="9" id="KW-1185">Reference proteome</keyword>
<dbReference type="SUPFAM" id="SSF103473">
    <property type="entry name" value="MFS general substrate transporter"/>
    <property type="match status" value="2"/>
</dbReference>
<evidence type="ECO:0000256" key="1">
    <source>
        <dbReference type="ARBA" id="ARBA00004141"/>
    </source>
</evidence>
<dbReference type="EMBL" id="CAJVOS010000082">
    <property type="protein sequence ID" value="CAG8268824.1"/>
    <property type="molecule type" value="Genomic_DNA"/>
</dbReference>
<feature type="transmembrane region" description="Helical" evidence="7">
    <location>
        <begin position="73"/>
        <end position="92"/>
    </location>
</feature>
<evidence type="ECO:0008006" key="10">
    <source>
        <dbReference type="Google" id="ProtNLM"/>
    </source>
</evidence>
<keyword evidence="3 7" id="KW-0812">Transmembrane</keyword>
<evidence type="ECO:0000313" key="8">
    <source>
        <dbReference type="EMBL" id="CAG8268824.1"/>
    </source>
</evidence>
<feature type="transmembrane region" description="Helical" evidence="7">
    <location>
        <begin position="439"/>
        <end position="459"/>
    </location>
</feature>
<sequence length="608" mass="65265">MAVDTEKDLPTGPTVAPSSPSSLSDDSAAPVVTLKTWIVSSILSCGYGLSFWPVPVVSAIGTNISTDMGDPTGYIWFVPAWTISITCAFLIFGPNTDLLGRRWFLVLGNLVRSCPVSCPVELVRIGLVVPLAGNTSRLAPFCCSGRESNNRQVCFIGHIVVASAKTTSQVTAGLVISGFGGANCQMAAFALPELLPNKWRHIGVVIADFTVYIAVIVAPVTARYGYELGNWEWNFWGVAIFQGLSFLGLLFLYYPPKHPLGVSYKEAFKSLDYFGAFLFIGGAVPFLMGIVWAGVYESNDAHVVAPLVVGAAVLVCFALWEHFGKLKYPLTPTYIFVSSWGRDFTAPVIALGVVNMFYYSSSILWPQMINVFYTNGGADWEYGVILSLPQGFAIFFGAILLTLFGSKLRHWQWQLTGSVFVMVVFGSLLGLVTPTNKGTMIAFIFLSQAGFGWGLYLSIAITQMGVEHKNLGVSGGISGCIRFAAGAVATSIYQTVFSNTLAKYTAIYVPSAATGAGLPESKVTGLMSVVAQGAAAMKEYSPAVVAAAQAALSQAYCKAIFVVAMVSMAFGILGLAACLCCKDVDYKMTSKIEVYLENTDLSDRNKHH</sequence>
<dbReference type="AlphaFoldDB" id="A0A9W4N6C0"/>
<feature type="transmembrane region" description="Helical" evidence="7">
    <location>
        <begin position="274"/>
        <end position="295"/>
    </location>
</feature>
<keyword evidence="4 7" id="KW-1133">Transmembrane helix</keyword>
<name>A0A9W4N6C0_PENOL</name>
<feature type="transmembrane region" description="Helical" evidence="7">
    <location>
        <begin position="301"/>
        <end position="320"/>
    </location>
</feature>
<feature type="transmembrane region" description="Helical" evidence="7">
    <location>
        <begin position="340"/>
        <end position="360"/>
    </location>
</feature>
<evidence type="ECO:0000256" key="3">
    <source>
        <dbReference type="ARBA" id="ARBA00022692"/>
    </source>
</evidence>
<feature type="transmembrane region" description="Helical" evidence="7">
    <location>
        <begin position="202"/>
        <end position="221"/>
    </location>
</feature>
<dbReference type="InterPro" id="IPR036259">
    <property type="entry name" value="MFS_trans_sf"/>
</dbReference>
<evidence type="ECO:0000313" key="9">
    <source>
        <dbReference type="Proteomes" id="UP001153618"/>
    </source>
</evidence>
<evidence type="ECO:0000256" key="4">
    <source>
        <dbReference type="ARBA" id="ARBA00022989"/>
    </source>
</evidence>
<evidence type="ECO:0000256" key="7">
    <source>
        <dbReference type="SAM" id="Phobius"/>
    </source>
</evidence>
<proteinExistence type="predicted"/>
<protein>
    <recommendedName>
        <fullName evidence="10">Major facilitator superfamily (MFS) profile domain-containing protein</fullName>
    </recommendedName>
</protein>
<dbReference type="GO" id="GO:0022857">
    <property type="term" value="F:transmembrane transporter activity"/>
    <property type="evidence" value="ECO:0007669"/>
    <property type="project" value="InterPro"/>
</dbReference>
<dbReference type="Proteomes" id="UP001153618">
    <property type="component" value="Unassembled WGS sequence"/>
</dbReference>
<accession>A0A9W4N6C0</accession>
<keyword evidence="2" id="KW-0813">Transport</keyword>
<dbReference type="InterPro" id="IPR010573">
    <property type="entry name" value="MFS_Str1/Tri12-like"/>
</dbReference>
<evidence type="ECO:0000256" key="6">
    <source>
        <dbReference type="SAM" id="MobiDB-lite"/>
    </source>
</evidence>
<feature type="transmembrane region" description="Helical" evidence="7">
    <location>
        <begin position="559"/>
        <end position="581"/>
    </location>
</feature>
<keyword evidence="5 7" id="KW-0472">Membrane</keyword>
<evidence type="ECO:0000256" key="2">
    <source>
        <dbReference type="ARBA" id="ARBA00022448"/>
    </source>
</evidence>
<dbReference type="GO" id="GO:0005886">
    <property type="term" value="C:plasma membrane"/>
    <property type="evidence" value="ECO:0007669"/>
    <property type="project" value="TreeGrafter"/>
</dbReference>
<comment type="caution">
    <text evidence="8">The sequence shown here is derived from an EMBL/GenBank/DDBJ whole genome shotgun (WGS) entry which is preliminary data.</text>
</comment>
<comment type="subcellular location">
    <subcellularLocation>
        <location evidence="1">Membrane</location>
        <topology evidence="1">Multi-pass membrane protein</topology>
    </subcellularLocation>
</comment>
<gene>
    <name evidence="8" type="ORF">POLS_LOCUS9179</name>
</gene>
<dbReference type="PANTHER" id="PTHR23501">
    <property type="entry name" value="MAJOR FACILITATOR SUPERFAMILY"/>
    <property type="match status" value="1"/>
</dbReference>
<feature type="transmembrane region" description="Helical" evidence="7">
    <location>
        <begin position="233"/>
        <end position="254"/>
    </location>
</feature>
<dbReference type="PANTHER" id="PTHR23501:SF195">
    <property type="entry name" value="PEP5"/>
    <property type="match status" value="1"/>
</dbReference>
<dbReference type="Gene3D" id="1.20.1250.20">
    <property type="entry name" value="MFS general substrate transporter like domains"/>
    <property type="match status" value="1"/>
</dbReference>
<feature type="compositionally biased region" description="Low complexity" evidence="6">
    <location>
        <begin position="15"/>
        <end position="26"/>
    </location>
</feature>
<dbReference type="Pfam" id="PF06609">
    <property type="entry name" value="TRI12"/>
    <property type="match status" value="1"/>
</dbReference>